<protein>
    <submittedName>
        <fullName evidence="1">Uncharacterized protein</fullName>
    </submittedName>
</protein>
<keyword evidence="2" id="KW-1185">Reference proteome</keyword>
<evidence type="ECO:0000313" key="1">
    <source>
        <dbReference type="EMBL" id="GBL76591.1"/>
    </source>
</evidence>
<proteinExistence type="predicted"/>
<comment type="caution">
    <text evidence="1">The sequence shown here is derived from an EMBL/GenBank/DDBJ whole genome shotgun (WGS) entry which is preliminary data.</text>
</comment>
<sequence length="70" mass="7733">SDRGSALINPTLYPVGGSPQQLLDESFSVAKWLTCWGCLEDCLSEMGGLQPPTERNEGTLPFIMFLEKEK</sequence>
<organism evidence="1 2">
    <name type="scientific">Araneus ventricosus</name>
    <name type="common">Orbweaver spider</name>
    <name type="synonym">Epeira ventricosa</name>
    <dbReference type="NCBI Taxonomy" id="182803"/>
    <lineage>
        <taxon>Eukaryota</taxon>
        <taxon>Metazoa</taxon>
        <taxon>Ecdysozoa</taxon>
        <taxon>Arthropoda</taxon>
        <taxon>Chelicerata</taxon>
        <taxon>Arachnida</taxon>
        <taxon>Araneae</taxon>
        <taxon>Araneomorphae</taxon>
        <taxon>Entelegynae</taxon>
        <taxon>Araneoidea</taxon>
        <taxon>Araneidae</taxon>
        <taxon>Araneus</taxon>
    </lineage>
</organism>
<reference evidence="1 2" key="1">
    <citation type="journal article" date="2019" name="Sci. Rep.">
        <title>Orb-weaving spider Araneus ventricosus genome elucidates the spidroin gene catalogue.</title>
        <authorList>
            <person name="Kono N."/>
            <person name="Nakamura H."/>
            <person name="Ohtoshi R."/>
            <person name="Moran D.A.P."/>
            <person name="Shinohara A."/>
            <person name="Yoshida Y."/>
            <person name="Fujiwara M."/>
            <person name="Mori M."/>
            <person name="Tomita M."/>
            <person name="Arakawa K."/>
        </authorList>
    </citation>
    <scope>NUCLEOTIDE SEQUENCE [LARGE SCALE GENOMIC DNA]</scope>
</reference>
<gene>
    <name evidence="1" type="ORF">AVEN_66931_1</name>
</gene>
<feature type="non-terminal residue" evidence="1">
    <location>
        <position position="1"/>
    </location>
</feature>
<evidence type="ECO:0000313" key="2">
    <source>
        <dbReference type="Proteomes" id="UP000499080"/>
    </source>
</evidence>
<name>A0A4Y2A9Q2_ARAVE</name>
<dbReference type="Proteomes" id="UP000499080">
    <property type="component" value="Unassembled WGS sequence"/>
</dbReference>
<dbReference type="EMBL" id="BGPR01079922">
    <property type="protein sequence ID" value="GBL76591.1"/>
    <property type="molecule type" value="Genomic_DNA"/>
</dbReference>
<dbReference type="AlphaFoldDB" id="A0A4Y2A9Q2"/>
<accession>A0A4Y2A9Q2</accession>